<dbReference type="GO" id="GO:0005385">
    <property type="term" value="F:zinc ion transmembrane transporter activity"/>
    <property type="evidence" value="ECO:0007669"/>
    <property type="project" value="TreeGrafter"/>
</dbReference>
<dbReference type="InterPro" id="IPR003689">
    <property type="entry name" value="ZIP"/>
</dbReference>
<evidence type="ECO:0000256" key="5">
    <source>
        <dbReference type="SAM" id="Phobius"/>
    </source>
</evidence>
<evidence type="ECO:0000256" key="3">
    <source>
        <dbReference type="ARBA" id="ARBA00022989"/>
    </source>
</evidence>
<feature type="transmembrane region" description="Helical" evidence="5">
    <location>
        <begin position="118"/>
        <end position="139"/>
    </location>
</feature>
<dbReference type="Proteomes" id="UP000252519">
    <property type="component" value="Unassembled WGS sequence"/>
</dbReference>
<evidence type="ECO:0000256" key="2">
    <source>
        <dbReference type="ARBA" id="ARBA00022692"/>
    </source>
</evidence>
<comment type="caution">
    <text evidence="6">The sequence shown here is derived from an EMBL/GenBank/DDBJ whole genome shotgun (WGS) entry which is preliminary data.</text>
</comment>
<accession>A0A368FNN2</accession>
<keyword evidence="4 5" id="KW-0472">Membrane</keyword>
<dbReference type="EMBL" id="JOJR01000968">
    <property type="protein sequence ID" value="RCN33128.1"/>
    <property type="molecule type" value="Genomic_DNA"/>
</dbReference>
<dbReference type="OrthoDB" id="448280at2759"/>
<gene>
    <name evidence="6" type="ORF">ANCCAN_21043</name>
</gene>
<evidence type="ECO:0008006" key="8">
    <source>
        <dbReference type="Google" id="ProtNLM"/>
    </source>
</evidence>
<keyword evidence="2 5" id="KW-0812">Transmembrane</keyword>
<dbReference type="PANTHER" id="PTHR11040:SF74">
    <property type="entry name" value="ZINC TRANSPORTER ZIP3"/>
    <property type="match status" value="1"/>
</dbReference>
<protein>
    <recommendedName>
        <fullName evidence="8">Metal cation transporter, ZIP family</fullName>
    </recommendedName>
</protein>
<keyword evidence="7" id="KW-1185">Reference proteome</keyword>
<sequence length="247" mass="27262">MAVAAVLLLGRSVHGHLLPRHNPAHQVISVACRVSIGKLTFGAERSTSLFHSARKQALSAVQFSPAEVKKSPTMSAAILQVTLAIVMFLTTAIAGFIPLKLLRFLNKKHGANKKHGKWLSLLSCFSGGVFMGTCFLDIIPHINESYEDFKLLSGTDFEFPLPQFSTCIGFFLVYLIEEVCMKVFSMKHDHSHGGVEKAVPPPAPKDNLNLRNTQALLGLKDNDEPRNTLQTHRCGLLCTSWTFLHEL</sequence>
<name>A0A368FNN2_ANCCA</name>
<proteinExistence type="predicted"/>
<dbReference type="Pfam" id="PF02535">
    <property type="entry name" value="Zip"/>
    <property type="match status" value="1"/>
</dbReference>
<comment type="subcellular location">
    <subcellularLocation>
        <location evidence="1">Membrane</location>
        <topology evidence="1">Multi-pass membrane protein</topology>
    </subcellularLocation>
</comment>
<evidence type="ECO:0000313" key="6">
    <source>
        <dbReference type="EMBL" id="RCN33128.1"/>
    </source>
</evidence>
<organism evidence="6 7">
    <name type="scientific">Ancylostoma caninum</name>
    <name type="common">Dog hookworm</name>
    <dbReference type="NCBI Taxonomy" id="29170"/>
    <lineage>
        <taxon>Eukaryota</taxon>
        <taxon>Metazoa</taxon>
        <taxon>Ecdysozoa</taxon>
        <taxon>Nematoda</taxon>
        <taxon>Chromadorea</taxon>
        <taxon>Rhabditida</taxon>
        <taxon>Rhabditina</taxon>
        <taxon>Rhabditomorpha</taxon>
        <taxon>Strongyloidea</taxon>
        <taxon>Ancylostomatidae</taxon>
        <taxon>Ancylostomatinae</taxon>
        <taxon>Ancylostoma</taxon>
    </lineage>
</organism>
<reference evidence="6 7" key="1">
    <citation type="submission" date="2014-10" db="EMBL/GenBank/DDBJ databases">
        <title>Draft genome of the hookworm Ancylostoma caninum.</title>
        <authorList>
            <person name="Mitreva M."/>
        </authorList>
    </citation>
    <scope>NUCLEOTIDE SEQUENCE [LARGE SCALE GENOMIC DNA]</scope>
    <source>
        <strain evidence="6 7">Baltimore</strain>
    </source>
</reference>
<dbReference type="AlphaFoldDB" id="A0A368FNN2"/>
<evidence type="ECO:0000313" key="7">
    <source>
        <dbReference type="Proteomes" id="UP000252519"/>
    </source>
</evidence>
<feature type="transmembrane region" description="Helical" evidence="5">
    <location>
        <begin position="77"/>
        <end position="97"/>
    </location>
</feature>
<dbReference type="STRING" id="29170.A0A368FNN2"/>
<feature type="transmembrane region" description="Helical" evidence="5">
    <location>
        <begin position="159"/>
        <end position="176"/>
    </location>
</feature>
<evidence type="ECO:0000256" key="1">
    <source>
        <dbReference type="ARBA" id="ARBA00004141"/>
    </source>
</evidence>
<evidence type="ECO:0000256" key="4">
    <source>
        <dbReference type="ARBA" id="ARBA00023136"/>
    </source>
</evidence>
<dbReference type="GO" id="GO:0005886">
    <property type="term" value="C:plasma membrane"/>
    <property type="evidence" value="ECO:0007669"/>
    <property type="project" value="TreeGrafter"/>
</dbReference>
<dbReference type="PANTHER" id="PTHR11040">
    <property type="entry name" value="ZINC/IRON TRANSPORTER"/>
    <property type="match status" value="1"/>
</dbReference>
<keyword evidence="3 5" id="KW-1133">Transmembrane helix</keyword>